<dbReference type="Gene3D" id="3.10.105.10">
    <property type="entry name" value="Dipeptide-binding Protein, Domain 3"/>
    <property type="match status" value="1"/>
</dbReference>
<reference evidence="7 8" key="1">
    <citation type="submission" date="2017-01" db="EMBL/GenBank/DDBJ databases">
        <title>Genome analysis of Paenibacillus selenitrireducens ES3-24.</title>
        <authorList>
            <person name="Xu D."/>
            <person name="Yao R."/>
            <person name="Zheng S."/>
        </authorList>
    </citation>
    <scope>NUCLEOTIDE SEQUENCE [LARGE SCALE GENOMIC DNA]</scope>
    <source>
        <strain evidence="7 8">ES3-24</strain>
    </source>
</reference>
<organism evidence="7 8">
    <name type="scientific">Paenibacillus selenitireducens</name>
    <dbReference type="NCBI Taxonomy" id="1324314"/>
    <lineage>
        <taxon>Bacteria</taxon>
        <taxon>Bacillati</taxon>
        <taxon>Bacillota</taxon>
        <taxon>Bacilli</taxon>
        <taxon>Bacillales</taxon>
        <taxon>Paenibacillaceae</taxon>
        <taxon>Paenibacillus</taxon>
    </lineage>
</organism>
<evidence type="ECO:0000313" key="8">
    <source>
        <dbReference type="Proteomes" id="UP000190188"/>
    </source>
</evidence>
<feature type="signal peptide" evidence="5">
    <location>
        <begin position="1"/>
        <end position="25"/>
    </location>
</feature>
<dbReference type="GO" id="GO:0042597">
    <property type="term" value="C:periplasmic space"/>
    <property type="evidence" value="ECO:0007669"/>
    <property type="project" value="UniProtKB-ARBA"/>
</dbReference>
<evidence type="ECO:0000256" key="4">
    <source>
        <dbReference type="ARBA" id="ARBA00022729"/>
    </source>
</evidence>
<dbReference type="InterPro" id="IPR030678">
    <property type="entry name" value="Peptide/Ni-bd"/>
</dbReference>
<dbReference type="InterPro" id="IPR023765">
    <property type="entry name" value="SBP_5_CS"/>
</dbReference>
<feature type="domain" description="Solute-binding protein family 5" evidence="6">
    <location>
        <begin position="100"/>
        <end position="452"/>
    </location>
</feature>
<dbReference type="GO" id="GO:0015833">
    <property type="term" value="P:peptide transport"/>
    <property type="evidence" value="ECO:0007669"/>
    <property type="project" value="TreeGrafter"/>
</dbReference>
<keyword evidence="4 5" id="KW-0732">Signal</keyword>
<dbReference type="GO" id="GO:1904680">
    <property type="term" value="F:peptide transmembrane transporter activity"/>
    <property type="evidence" value="ECO:0007669"/>
    <property type="project" value="TreeGrafter"/>
</dbReference>
<dbReference type="SUPFAM" id="SSF53850">
    <property type="entry name" value="Periplasmic binding protein-like II"/>
    <property type="match status" value="1"/>
</dbReference>
<dbReference type="GO" id="GO:0043190">
    <property type="term" value="C:ATP-binding cassette (ABC) transporter complex"/>
    <property type="evidence" value="ECO:0007669"/>
    <property type="project" value="InterPro"/>
</dbReference>
<dbReference type="Gene3D" id="3.40.190.10">
    <property type="entry name" value="Periplasmic binding protein-like II"/>
    <property type="match status" value="1"/>
</dbReference>
<keyword evidence="3" id="KW-0813">Transport</keyword>
<comment type="caution">
    <text evidence="7">The sequence shown here is derived from an EMBL/GenBank/DDBJ whole genome shotgun (WGS) entry which is preliminary data.</text>
</comment>
<dbReference type="CDD" id="cd08512">
    <property type="entry name" value="PBP2_NikA_DppA_OppA_like_7"/>
    <property type="match status" value="1"/>
</dbReference>
<comment type="subcellular location">
    <subcellularLocation>
        <location evidence="1">Cell membrane</location>
        <topology evidence="1">Lipid-anchor</topology>
    </subcellularLocation>
</comment>
<keyword evidence="8" id="KW-1185">Reference proteome</keyword>
<dbReference type="PANTHER" id="PTHR30290">
    <property type="entry name" value="PERIPLASMIC BINDING COMPONENT OF ABC TRANSPORTER"/>
    <property type="match status" value="1"/>
</dbReference>
<feature type="chain" id="PRO_5038425486" evidence="5">
    <location>
        <begin position="26"/>
        <end position="531"/>
    </location>
</feature>
<dbReference type="InterPro" id="IPR039424">
    <property type="entry name" value="SBP_5"/>
</dbReference>
<dbReference type="PIRSF" id="PIRSF002741">
    <property type="entry name" value="MppA"/>
    <property type="match status" value="1"/>
</dbReference>
<dbReference type="EMBL" id="MSZX01000010">
    <property type="protein sequence ID" value="OPA74724.1"/>
    <property type="molecule type" value="Genomic_DNA"/>
</dbReference>
<dbReference type="Pfam" id="PF00496">
    <property type="entry name" value="SBP_bac_5"/>
    <property type="match status" value="1"/>
</dbReference>
<evidence type="ECO:0000256" key="5">
    <source>
        <dbReference type="SAM" id="SignalP"/>
    </source>
</evidence>
<dbReference type="PANTHER" id="PTHR30290:SF10">
    <property type="entry name" value="PERIPLASMIC OLIGOPEPTIDE-BINDING PROTEIN-RELATED"/>
    <property type="match status" value="1"/>
</dbReference>
<evidence type="ECO:0000256" key="3">
    <source>
        <dbReference type="ARBA" id="ARBA00022448"/>
    </source>
</evidence>
<dbReference type="InterPro" id="IPR000914">
    <property type="entry name" value="SBP_5_dom"/>
</dbReference>
<dbReference type="PROSITE" id="PS01040">
    <property type="entry name" value="SBP_BACTERIAL_5"/>
    <property type="match status" value="1"/>
</dbReference>
<proteinExistence type="inferred from homology"/>
<name>A0A1T2X4A6_9BACL</name>
<gene>
    <name evidence="7" type="ORF">BVG16_23510</name>
</gene>
<evidence type="ECO:0000256" key="1">
    <source>
        <dbReference type="ARBA" id="ARBA00004193"/>
    </source>
</evidence>
<dbReference type="STRING" id="1324314.BVG16_23510"/>
<sequence length="531" mass="58975">MKKSMWFTVLSFTLMIALLAGCAPKANQASNSDVHASSDAASSSTGGAITVAYSEGGQTLDPAEANDLTSDTLVLALYDQLVTYGVKQVNGADIADTTDIKPMLAESWEVASDNVTYTFKLRKDAKFQSGNPVTADDVVFSLEHIKNSNSGGFLYQQATIDSFRKVDDSTVEVKLTRPNQLFLQILAMYSFSVIDQKSVQGDAGDFLKTKTAGSGPFVLEKWDPSSEAILKANDAYWQDRAKLDKVTLKFMKEASTRTLLLGKGDLDLAMEIPPKDIETLKSNENITVRSDASNRILYMGLNTAVKPFDNEKVRQAMSYAMPTDALLKDVMFGQAKQMKSIVASNTPGFSDAGYVYSYNLDKAKELLAEAGYPNGFDFDFTLGSGFKDWEDSATILQAELKKIGVNMNIKKLARAQFLEQVQTKKVQAYFSKWTSFVNDPEYHLGFLANSASSSNYVNYNNPKVDDLLKKAAVETDSAKRNEMYGQIQEMINTDMPYAYLYEYNRIVAFNKDLKGYIFFPDECLRFYPLSK</sequence>
<evidence type="ECO:0000259" key="6">
    <source>
        <dbReference type="Pfam" id="PF00496"/>
    </source>
</evidence>
<accession>A0A1T2X4A6</accession>
<evidence type="ECO:0000256" key="2">
    <source>
        <dbReference type="ARBA" id="ARBA00005695"/>
    </source>
</evidence>
<dbReference type="Gene3D" id="3.90.76.10">
    <property type="entry name" value="Dipeptide-binding Protein, Domain 1"/>
    <property type="match status" value="1"/>
</dbReference>
<dbReference type="AlphaFoldDB" id="A0A1T2X4A6"/>
<dbReference type="RefSeq" id="WP_078501640.1">
    <property type="nucleotide sequence ID" value="NZ_MSZX01000010.1"/>
</dbReference>
<evidence type="ECO:0000313" key="7">
    <source>
        <dbReference type="EMBL" id="OPA74724.1"/>
    </source>
</evidence>
<protein>
    <submittedName>
        <fullName evidence="7">Peptide ABC transporter substrate-binding protein</fullName>
    </submittedName>
</protein>
<dbReference type="OrthoDB" id="9796817at2"/>
<dbReference type="PROSITE" id="PS51257">
    <property type="entry name" value="PROKAR_LIPOPROTEIN"/>
    <property type="match status" value="1"/>
</dbReference>
<comment type="similarity">
    <text evidence="2">Belongs to the bacterial solute-binding protein 5 family.</text>
</comment>
<dbReference type="Proteomes" id="UP000190188">
    <property type="component" value="Unassembled WGS sequence"/>
</dbReference>